<dbReference type="InterPro" id="IPR036421">
    <property type="entry name" value="Fe_dep_repressor_sf"/>
</dbReference>
<feature type="transmembrane region" description="Helical" evidence="10">
    <location>
        <begin position="265"/>
        <end position="284"/>
    </location>
</feature>
<evidence type="ECO:0000313" key="13">
    <source>
        <dbReference type="Proteomes" id="UP000288096"/>
    </source>
</evidence>
<dbReference type="EMBL" id="BEXT01000001">
    <property type="protein sequence ID" value="GBC61239.1"/>
    <property type="molecule type" value="Genomic_DNA"/>
</dbReference>
<keyword evidence="5 8" id="KW-0812">Transmembrane</keyword>
<dbReference type="GO" id="GO:0003700">
    <property type="term" value="F:DNA-binding transcription factor activity"/>
    <property type="evidence" value="ECO:0007669"/>
    <property type="project" value="InterPro"/>
</dbReference>
<feature type="transmembrane region" description="Helical" evidence="10">
    <location>
        <begin position="234"/>
        <end position="259"/>
    </location>
</feature>
<keyword evidence="4" id="KW-1003">Cell membrane</keyword>
<dbReference type="InterPro" id="IPR001367">
    <property type="entry name" value="Fe_dep_repressor"/>
</dbReference>
<comment type="similarity">
    <text evidence="2 8">Belongs to the ABC-3 integral membrane protein family.</text>
</comment>
<dbReference type="Gene3D" id="1.10.10.10">
    <property type="entry name" value="Winged helix-like DNA-binding domain superfamily/Winged helix DNA-binding domain"/>
    <property type="match status" value="1"/>
</dbReference>
<evidence type="ECO:0000256" key="2">
    <source>
        <dbReference type="ARBA" id="ARBA00008034"/>
    </source>
</evidence>
<evidence type="ECO:0000256" key="10">
    <source>
        <dbReference type="SAM" id="Phobius"/>
    </source>
</evidence>
<evidence type="ECO:0000256" key="7">
    <source>
        <dbReference type="ARBA" id="ARBA00023136"/>
    </source>
</evidence>
<evidence type="ECO:0000256" key="6">
    <source>
        <dbReference type="ARBA" id="ARBA00022989"/>
    </source>
</evidence>
<evidence type="ECO:0000256" key="5">
    <source>
        <dbReference type="ARBA" id="ARBA00022692"/>
    </source>
</evidence>
<evidence type="ECO:0000256" key="1">
    <source>
        <dbReference type="ARBA" id="ARBA00004651"/>
    </source>
</evidence>
<feature type="transmembrane region" description="Helical" evidence="10">
    <location>
        <begin position="177"/>
        <end position="204"/>
    </location>
</feature>
<accession>A0A401FWB2</accession>
<dbReference type="CDD" id="cd06550">
    <property type="entry name" value="TM_ABC_iron-siderophores_like"/>
    <property type="match status" value="1"/>
</dbReference>
<gene>
    <name evidence="12" type="ORF">DENIS_2199</name>
</gene>
<feature type="transmembrane region" description="Helical" evidence="10">
    <location>
        <begin position="6"/>
        <end position="24"/>
    </location>
</feature>
<dbReference type="InterPro" id="IPR036388">
    <property type="entry name" value="WH-like_DNA-bd_sf"/>
</dbReference>
<dbReference type="GO" id="GO:0046914">
    <property type="term" value="F:transition metal ion binding"/>
    <property type="evidence" value="ECO:0007669"/>
    <property type="project" value="InterPro"/>
</dbReference>
<evidence type="ECO:0000256" key="8">
    <source>
        <dbReference type="RuleBase" id="RU003943"/>
    </source>
</evidence>
<dbReference type="PANTHER" id="PTHR30477:SF8">
    <property type="entry name" value="METAL TRANSPORT SYSTEM MEMBRANE PROTEIN CT_070-RELATED"/>
    <property type="match status" value="1"/>
</dbReference>
<dbReference type="Gene3D" id="1.10.3470.10">
    <property type="entry name" value="ABC transporter involved in vitamin B12 uptake, BtuC"/>
    <property type="match status" value="1"/>
</dbReference>
<feature type="transmembrane region" description="Helical" evidence="10">
    <location>
        <begin position="146"/>
        <end position="165"/>
    </location>
</feature>
<dbReference type="GO" id="GO:0010043">
    <property type="term" value="P:response to zinc ion"/>
    <property type="evidence" value="ECO:0007669"/>
    <property type="project" value="TreeGrafter"/>
</dbReference>
<evidence type="ECO:0000256" key="9">
    <source>
        <dbReference type="SAM" id="MobiDB-lite"/>
    </source>
</evidence>
<reference evidence="13" key="2">
    <citation type="submission" date="2019-01" db="EMBL/GenBank/DDBJ databases">
        <title>Genome sequence of Desulfonema ishimotonii strain Tokyo 01.</title>
        <authorList>
            <person name="Fukui M."/>
        </authorList>
    </citation>
    <scope>NUCLEOTIDE SEQUENCE [LARGE SCALE GENOMIC DNA]</scope>
    <source>
        <strain evidence="13">Tokyo 01</strain>
    </source>
</reference>
<evidence type="ECO:0000256" key="4">
    <source>
        <dbReference type="ARBA" id="ARBA00022475"/>
    </source>
</evidence>
<sequence length="437" mass="47668">MLEWTFLDTWIVITGALSAMACALPGNYLVLRRMSMMGDAISHTVLPGLAIAFLITGSRDSLTMLVGATLVGVLTAYLVQAVFRLSGLDRGATMGVIFTTFFALGLILIRQAADHVDLDPGCVLYGAIELTPLDVREVFGFEIPRAALTSGAALLLNAGFVTLFYKELRISSFDPALATTLGINAGFMHYALMTTVAATTVVAFESVGSILVIAMLIVPAASAWLLTDRLWVMILISLVIGALSAVLGHISAITVPTWFGFRDTSTAGMMSVAAGAIFLMSFLFSPRYGLVSRFLGQGMLTLRITRDDLLGFLYRYHELTPAGADRVSMTDIRAALRQGAWTYLAIWDLRRRGWAEQIGEGVRLTAEGLDRGRGLIRSHRLWEAYLYNRLGVDAGAVHFSAHQLEHYTDPAMQSELDRETVDSGDIPSHRKIPQARR</sequence>
<dbReference type="InterPro" id="IPR037294">
    <property type="entry name" value="ABC_BtuC-like"/>
</dbReference>
<comment type="caution">
    <text evidence="12">The sequence shown here is derived from an EMBL/GenBank/DDBJ whole genome shotgun (WGS) entry which is preliminary data.</text>
</comment>
<organism evidence="12 13">
    <name type="scientific">Desulfonema ishimotonii</name>
    <dbReference type="NCBI Taxonomy" id="45657"/>
    <lineage>
        <taxon>Bacteria</taxon>
        <taxon>Pseudomonadati</taxon>
        <taxon>Thermodesulfobacteriota</taxon>
        <taxon>Desulfobacteria</taxon>
        <taxon>Desulfobacterales</taxon>
        <taxon>Desulfococcaceae</taxon>
        <taxon>Desulfonema</taxon>
    </lineage>
</organism>
<feature type="transmembrane region" description="Helical" evidence="10">
    <location>
        <begin position="91"/>
        <end position="109"/>
    </location>
</feature>
<dbReference type="SMART" id="SM00529">
    <property type="entry name" value="HTH_DTXR"/>
    <property type="match status" value="1"/>
</dbReference>
<dbReference type="GO" id="GO:0046983">
    <property type="term" value="F:protein dimerization activity"/>
    <property type="evidence" value="ECO:0007669"/>
    <property type="project" value="InterPro"/>
</dbReference>
<keyword evidence="6 10" id="KW-1133">Transmembrane helix</keyword>
<dbReference type="PANTHER" id="PTHR30477">
    <property type="entry name" value="ABC-TRANSPORTER METAL-BINDING PROTEIN"/>
    <property type="match status" value="1"/>
</dbReference>
<proteinExistence type="inferred from homology"/>
<evidence type="ECO:0000259" key="11">
    <source>
        <dbReference type="Pfam" id="PF02742"/>
    </source>
</evidence>
<protein>
    <submittedName>
        <fullName evidence="12">Iron ABC transporter</fullName>
    </submittedName>
</protein>
<dbReference type="GO" id="GO:0055085">
    <property type="term" value="P:transmembrane transport"/>
    <property type="evidence" value="ECO:0007669"/>
    <property type="project" value="InterPro"/>
</dbReference>
<dbReference type="Proteomes" id="UP000288096">
    <property type="component" value="Unassembled WGS sequence"/>
</dbReference>
<feature type="transmembrane region" description="Helical" evidence="10">
    <location>
        <begin position="210"/>
        <end position="227"/>
    </location>
</feature>
<evidence type="ECO:0000313" key="12">
    <source>
        <dbReference type="EMBL" id="GBC61239.1"/>
    </source>
</evidence>
<comment type="subcellular location">
    <subcellularLocation>
        <location evidence="1 8">Cell membrane</location>
        <topology evidence="1 8">Multi-pass membrane protein</topology>
    </subcellularLocation>
</comment>
<feature type="region of interest" description="Disordered" evidence="9">
    <location>
        <begin position="416"/>
        <end position="437"/>
    </location>
</feature>
<dbReference type="AlphaFoldDB" id="A0A401FWB2"/>
<feature type="transmembrane region" description="Helical" evidence="10">
    <location>
        <begin position="61"/>
        <end position="79"/>
    </location>
</feature>
<reference evidence="13" key="1">
    <citation type="submission" date="2017-11" db="EMBL/GenBank/DDBJ databases">
        <authorList>
            <person name="Watanabe M."/>
            <person name="Kojima H."/>
        </authorList>
    </citation>
    <scope>NUCLEOTIDE SEQUENCE [LARGE SCALE GENOMIC DNA]</scope>
    <source>
        <strain evidence="13">Tokyo 01</strain>
    </source>
</reference>
<evidence type="ECO:0000256" key="3">
    <source>
        <dbReference type="ARBA" id="ARBA00022448"/>
    </source>
</evidence>
<dbReference type="InterPro" id="IPR001626">
    <property type="entry name" value="ABC_TroCD"/>
</dbReference>
<feature type="domain" description="Iron dependent repressor metal binding and dimerisation" evidence="11">
    <location>
        <begin position="365"/>
        <end position="420"/>
    </location>
</feature>
<dbReference type="SUPFAM" id="SSF47979">
    <property type="entry name" value="Iron-dependent repressor protein, dimerization domain"/>
    <property type="match status" value="1"/>
</dbReference>
<dbReference type="GO" id="GO:0043190">
    <property type="term" value="C:ATP-binding cassette (ABC) transporter complex"/>
    <property type="evidence" value="ECO:0007669"/>
    <property type="project" value="InterPro"/>
</dbReference>
<feature type="transmembrane region" description="Helical" evidence="10">
    <location>
        <begin position="36"/>
        <end position="55"/>
    </location>
</feature>
<keyword evidence="3 8" id="KW-0813">Transport</keyword>
<dbReference type="SUPFAM" id="SSF81345">
    <property type="entry name" value="ABC transporter involved in vitamin B12 uptake, BtuC"/>
    <property type="match status" value="1"/>
</dbReference>
<keyword evidence="13" id="KW-1185">Reference proteome</keyword>
<dbReference type="InterPro" id="IPR022689">
    <property type="entry name" value="Iron_dep_repressor"/>
</dbReference>
<dbReference type="Pfam" id="PF00950">
    <property type="entry name" value="ABC-3"/>
    <property type="match status" value="1"/>
</dbReference>
<dbReference type="Pfam" id="PF02742">
    <property type="entry name" value="Fe_dep_repr_C"/>
    <property type="match status" value="1"/>
</dbReference>
<name>A0A401FWB2_9BACT</name>
<keyword evidence="7 10" id="KW-0472">Membrane</keyword>